<evidence type="ECO:0000256" key="1">
    <source>
        <dbReference type="SAM" id="SignalP"/>
    </source>
</evidence>
<accession>A0ABQ4TNJ1</accession>
<name>A0ABQ4TNJ1_9HYPH</name>
<comment type="caution">
    <text evidence="3">The sequence shown here is derived from an EMBL/GenBank/DDBJ whole genome shotgun (WGS) entry which is preliminary data.</text>
</comment>
<evidence type="ECO:0000313" key="3">
    <source>
        <dbReference type="EMBL" id="GJE56950.1"/>
    </source>
</evidence>
<feature type="domain" description="DUF4142" evidence="2">
    <location>
        <begin position="37"/>
        <end position="173"/>
    </location>
</feature>
<reference evidence="3" key="1">
    <citation type="journal article" date="2021" name="Front. Microbiol.">
        <title>Comprehensive Comparative Genomics and Phenotyping of Methylobacterium Species.</title>
        <authorList>
            <person name="Alessa O."/>
            <person name="Ogura Y."/>
            <person name="Fujitani Y."/>
            <person name="Takami H."/>
            <person name="Hayashi T."/>
            <person name="Sahin N."/>
            <person name="Tani A."/>
        </authorList>
    </citation>
    <scope>NUCLEOTIDE SEQUENCE</scope>
    <source>
        <strain evidence="3">DSM 23674</strain>
    </source>
</reference>
<evidence type="ECO:0000259" key="2">
    <source>
        <dbReference type="Pfam" id="PF13628"/>
    </source>
</evidence>
<sequence>MRSVSLAALAFLIAAPAFAETVPEKTGVNSLLGVAPTTQDFVTQAAISDMFEIQSSKLAEERADDATKAFAKQMITDHEKVSTELKGLVKDGKIKADIPTEMDSAHASKIAKLKGLKGEDFTKQYHSDQETGHKNAVDLFKRYAEGGENADLKAWAAKTKPALDGHLKMADELNK</sequence>
<dbReference type="PANTHER" id="PTHR38593:SF1">
    <property type="entry name" value="BLR2558 PROTEIN"/>
    <property type="match status" value="1"/>
</dbReference>
<dbReference type="InterPro" id="IPR012347">
    <property type="entry name" value="Ferritin-like"/>
</dbReference>
<dbReference type="EMBL" id="BPRA01000015">
    <property type="protein sequence ID" value="GJE56950.1"/>
    <property type="molecule type" value="Genomic_DNA"/>
</dbReference>
<evidence type="ECO:0000313" key="4">
    <source>
        <dbReference type="Proteomes" id="UP001055101"/>
    </source>
</evidence>
<keyword evidence="4" id="KW-1185">Reference proteome</keyword>
<dbReference type="PANTHER" id="PTHR38593">
    <property type="entry name" value="BLR2558 PROTEIN"/>
    <property type="match status" value="1"/>
</dbReference>
<keyword evidence="1" id="KW-0732">Signal</keyword>
<proteinExistence type="predicted"/>
<gene>
    <name evidence="3" type="ORF">EKPJFOCH_3460</name>
</gene>
<dbReference type="InterPro" id="IPR025419">
    <property type="entry name" value="DUF4142"/>
</dbReference>
<feature type="signal peptide" evidence="1">
    <location>
        <begin position="1"/>
        <end position="19"/>
    </location>
</feature>
<organism evidence="3 4">
    <name type="scientific">Methylobacterium thuringiense</name>
    <dbReference type="NCBI Taxonomy" id="1003091"/>
    <lineage>
        <taxon>Bacteria</taxon>
        <taxon>Pseudomonadati</taxon>
        <taxon>Pseudomonadota</taxon>
        <taxon>Alphaproteobacteria</taxon>
        <taxon>Hyphomicrobiales</taxon>
        <taxon>Methylobacteriaceae</taxon>
        <taxon>Methylobacterium</taxon>
    </lineage>
</organism>
<dbReference type="Gene3D" id="1.20.1260.10">
    <property type="match status" value="1"/>
</dbReference>
<dbReference type="Pfam" id="PF13628">
    <property type="entry name" value="DUF4142"/>
    <property type="match status" value="1"/>
</dbReference>
<reference evidence="3" key="2">
    <citation type="submission" date="2021-08" db="EMBL/GenBank/DDBJ databases">
        <authorList>
            <person name="Tani A."/>
            <person name="Ola A."/>
            <person name="Ogura Y."/>
            <person name="Katsura K."/>
            <person name="Hayashi T."/>
        </authorList>
    </citation>
    <scope>NUCLEOTIDE SEQUENCE</scope>
    <source>
        <strain evidence="3">DSM 23674</strain>
    </source>
</reference>
<dbReference type="RefSeq" id="WP_238232480.1">
    <property type="nucleotide sequence ID" value="NZ_BPRA01000015.1"/>
</dbReference>
<dbReference type="Proteomes" id="UP001055101">
    <property type="component" value="Unassembled WGS sequence"/>
</dbReference>
<protein>
    <recommendedName>
        <fullName evidence="2">DUF4142 domain-containing protein</fullName>
    </recommendedName>
</protein>
<feature type="chain" id="PRO_5046969950" description="DUF4142 domain-containing protein" evidence="1">
    <location>
        <begin position="20"/>
        <end position="175"/>
    </location>
</feature>